<dbReference type="RefSeq" id="WP_236998489.1">
    <property type="nucleotide sequence ID" value="NZ_JAKKOR010000009.1"/>
</dbReference>
<keyword evidence="2" id="KW-0812">Transmembrane</keyword>
<feature type="compositionally biased region" description="Low complexity" evidence="1">
    <location>
        <begin position="32"/>
        <end position="50"/>
    </location>
</feature>
<sequence>MKPEDSEIENTTDDAGQEPETTETESAETESAETGTAEAGTAEAGTAETGPVESGTATGVAAKAKAKAQARADSTDTSGGKQFTVSARVLTRIGAAIVVVAVLAVLGFCGWKWYDTEQELNAFDDSKAASAHYVTEYFGVLLEEGASADQLKAKVGPLSTGKQKEQIEKSAPDTVQWRDTQKLANVTTKVNSTMVESFSKDRAVTVVSFEFTGTSAVAPSGGHAVTLIQLTLEKSDGDWLVSNVQAVPGMAGESAGQPEQAIPAPAAPTQQPAG</sequence>
<feature type="region of interest" description="Disordered" evidence="1">
    <location>
        <begin position="251"/>
        <end position="274"/>
    </location>
</feature>
<dbReference type="Proteomes" id="UP001200110">
    <property type="component" value="Unassembled WGS sequence"/>
</dbReference>
<evidence type="ECO:0000256" key="1">
    <source>
        <dbReference type="SAM" id="MobiDB-lite"/>
    </source>
</evidence>
<feature type="transmembrane region" description="Helical" evidence="2">
    <location>
        <begin position="89"/>
        <end position="114"/>
    </location>
</feature>
<feature type="compositionally biased region" description="Low complexity" evidence="1">
    <location>
        <begin position="255"/>
        <end position="274"/>
    </location>
</feature>
<protein>
    <recommendedName>
        <fullName evidence="5">Mce-associated membrane protein</fullName>
    </recommendedName>
</protein>
<feature type="region of interest" description="Disordered" evidence="1">
    <location>
        <begin position="1"/>
        <end position="60"/>
    </location>
</feature>
<reference evidence="3 4" key="1">
    <citation type="submission" date="2022-01" db="EMBL/GenBank/DDBJ databases">
        <authorList>
            <person name="Huang Y."/>
        </authorList>
    </citation>
    <scope>NUCLEOTIDE SEQUENCE [LARGE SCALE GENOMIC DNA]</scope>
    <source>
        <strain evidence="3 4">HY366</strain>
    </source>
</reference>
<evidence type="ECO:0000256" key="2">
    <source>
        <dbReference type="SAM" id="Phobius"/>
    </source>
</evidence>
<dbReference type="EMBL" id="JAKKOR010000009">
    <property type="protein sequence ID" value="MCF8589256.1"/>
    <property type="molecule type" value="Genomic_DNA"/>
</dbReference>
<comment type="caution">
    <text evidence="3">The sequence shown here is derived from an EMBL/GenBank/DDBJ whole genome shotgun (WGS) entry which is preliminary data.</text>
</comment>
<keyword evidence="2" id="KW-1133">Transmembrane helix</keyword>
<gene>
    <name evidence="3" type="ORF">L5G33_12380</name>
</gene>
<accession>A0ABS9IUP5</accession>
<keyword evidence="4" id="KW-1185">Reference proteome</keyword>
<proteinExistence type="predicted"/>
<feature type="compositionally biased region" description="Acidic residues" evidence="1">
    <location>
        <begin position="1"/>
        <end position="31"/>
    </location>
</feature>
<evidence type="ECO:0000313" key="3">
    <source>
        <dbReference type="EMBL" id="MCF8589256.1"/>
    </source>
</evidence>
<evidence type="ECO:0008006" key="5">
    <source>
        <dbReference type="Google" id="ProtNLM"/>
    </source>
</evidence>
<keyword evidence="2" id="KW-0472">Membrane</keyword>
<organism evidence="3 4">
    <name type="scientific">Gordonia liuliyuniae</name>
    <dbReference type="NCBI Taxonomy" id="2911517"/>
    <lineage>
        <taxon>Bacteria</taxon>
        <taxon>Bacillati</taxon>
        <taxon>Actinomycetota</taxon>
        <taxon>Actinomycetes</taxon>
        <taxon>Mycobacteriales</taxon>
        <taxon>Gordoniaceae</taxon>
        <taxon>Gordonia</taxon>
    </lineage>
</organism>
<name>A0ABS9IUP5_9ACTN</name>
<evidence type="ECO:0000313" key="4">
    <source>
        <dbReference type="Proteomes" id="UP001200110"/>
    </source>
</evidence>